<dbReference type="EMBL" id="SODA01000010">
    <property type="protein sequence ID" value="TDW04390.1"/>
    <property type="molecule type" value="Genomic_DNA"/>
</dbReference>
<dbReference type="InterPro" id="IPR003593">
    <property type="entry name" value="AAA+_ATPase"/>
</dbReference>
<sequence length="266" mass="29577">MGGLSWPLLVLGGGKIVDKLVEMKNIHKYYGRLKALKGIDFSVGDNEIVGVLGDNGAGKSTLIKIITGLHAFREGEMYIKGEKINPRHYSVKKAHQLGIETVYQEQALAEKQALWRNIFLGRQKTNALGFIKVKEEKEETEKVMRELMGFTGIGANPDSNIKTLSGGEKQGVAIGRAMYFDADLVILDEPTMALSLQEVDKVLNFIESIKTRGKSCVYISHNISNVYPVSDRFVAMDRGKVVGRYNKDEISLDQLNEELISVTKVK</sequence>
<dbReference type="InterPro" id="IPR050107">
    <property type="entry name" value="ABC_carbohydrate_import_ATPase"/>
</dbReference>
<evidence type="ECO:0000313" key="4">
    <source>
        <dbReference type="EMBL" id="TDW04390.1"/>
    </source>
</evidence>
<dbReference type="SMART" id="SM00382">
    <property type="entry name" value="AAA"/>
    <property type="match status" value="1"/>
</dbReference>
<dbReference type="PANTHER" id="PTHR43790">
    <property type="entry name" value="CARBOHYDRATE TRANSPORT ATP-BINDING PROTEIN MG119-RELATED"/>
    <property type="match status" value="1"/>
</dbReference>
<organism evidence="4 5">
    <name type="scientific">Halanaerobium saccharolyticum</name>
    <dbReference type="NCBI Taxonomy" id="43595"/>
    <lineage>
        <taxon>Bacteria</taxon>
        <taxon>Bacillati</taxon>
        <taxon>Bacillota</taxon>
        <taxon>Clostridia</taxon>
        <taxon>Halanaerobiales</taxon>
        <taxon>Halanaerobiaceae</taxon>
        <taxon>Halanaerobium</taxon>
    </lineage>
</organism>
<dbReference type="Proteomes" id="UP000294697">
    <property type="component" value="Unassembled WGS sequence"/>
</dbReference>
<evidence type="ECO:0000259" key="3">
    <source>
        <dbReference type="PROSITE" id="PS50893"/>
    </source>
</evidence>
<dbReference type="InterPro" id="IPR027417">
    <property type="entry name" value="P-loop_NTPase"/>
</dbReference>
<dbReference type="CDD" id="cd03216">
    <property type="entry name" value="ABC_Carb_Monos_I"/>
    <property type="match status" value="1"/>
</dbReference>
<feature type="domain" description="ABC transporter" evidence="3">
    <location>
        <begin position="21"/>
        <end position="263"/>
    </location>
</feature>
<evidence type="ECO:0000313" key="5">
    <source>
        <dbReference type="Proteomes" id="UP000294697"/>
    </source>
</evidence>
<accession>A0A4R7Z532</accession>
<dbReference type="Gene3D" id="3.40.50.300">
    <property type="entry name" value="P-loop containing nucleotide triphosphate hydrolases"/>
    <property type="match status" value="1"/>
</dbReference>
<gene>
    <name evidence="4" type="ORF">C8C77_11089</name>
</gene>
<evidence type="ECO:0000256" key="2">
    <source>
        <dbReference type="ARBA" id="ARBA00022840"/>
    </source>
</evidence>
<keyword evidence="1" id="KW-0547">Nucleotide-binding</keyword>
<protein>
    <submittedName>
        <fullName evidence="4">Monosaccharide ABC transporter ATP-binding protein (CUT2 family)</fullName>
    </submittedName>
</protein>
<dbReference type="Pfam" id="PF00005">
    <property type="entry name" value="ABC_tran"/>
    <property type="match status" value="1"/>
</dbReference>
<dbReference type="PANTHER" id="PTHR43790:SF8">
    <property type="entry name" value="SUGAR ABC TRANSPORTER ATP-BINDING PROTEIN"/>
    <property type="match status" value="1"/>
</dbReference>
<evidence type="ECO:0000256" key="1">
    <source>
        <dbReference type="ARBA" id="ARBA00022741"/>
    </source>
</evidence>
<dbReference type="AlphaFoldDB" id="A0A4R7Z532"/>
<proteinExistence type="predicted"/>
<name>A0A4R7Z532_9FIRM</name>
<keyword evidence="2 4" id="KW-0067">ATP-binding</keyword>
<dbReference type="GO" id="GO:0005524">
    <property type="term" value="F:ATP binding"/>
    <property type="evidence" value="ECO:0007669"/>
    <property type="project" value="UniProtKB-KW"/>
</dbReference>
<reference evidence="4 5" key="1">
    <citation type="submission" date="2019-03" db="EMBL/GenBank/DDBJ databases">
        <title>Subsurface microbial communities from deep shales in Ohio and West Virginia, USA.</title>
        <authorList>
            <person name="Wrighton K."/>
        </authorList>
    </citation>
    <scope>NUCLEOTIDE SEQUENCE [LARGE SCALE GENOMIC DNA]</scope>
    <source>
        <strain evidence="4 5">MSL9.2</strain>
    </source>
</reference>
<dbReference type="GO" id="GO:0016887">
    <property type="term" value="F:ATP hydrolysis activity"/>
    <property type="evidence" value="ECO:0007669"/>
    <property type="project" value="InterPro"/>
</dbReference>
<dbReference type="PROSITE" id="PS50893">
    <property type="entry name" value="ABC_TRANSPORTER_2"/>
    <property type="match status" value="1"/>
</dbReference>
<dbReference type="InterPro" id="IPR003439">
    <property type="entry name" value="ABC_transporter-like_ATP-bd"/>
</dbReference>
<comment type="caution">
    <text evidence="4">The sequence shown here is derived from an EMBL/GenBank/DDBJ whole genome shotgun (WGS) entry which is preliminary data.</text>
</comment>
<dbReference type="SUPFAM" id="SSF52540">
    <property type="entry name" value="P-loop containing nucleoside triphosphate hydrolases"/>
    <property type="match status" value="1"/>
</dbReference>